<comment type="similarity">
    <text evidence="1">Belongs to the UPF0235 family.</text>
</comment>
<protein>
    <recommendedName>
        <fullName evidence="4">DUF167 domain-containing protein</fullName>
    </recommendedName>
</protein>
<dbReference type="GO" id="GO:0005737">
    <property type="term" value="C:cytoplasm"/>
    <property type="evidence" value="ECO:0007669"/>
    <property type="project" value="TreeGrafter"/>
</dbReference>
<gene>
    <name evidence="2" type="ORF">CO014_01695</name>
</gene>
<dbReference type="SMART" id="SM01152">
    <property type="entry name" value="DUF167"/>
    <property type="match status" value="1"/>
</dbReference>
<evidence type="ECO:0000313" key="3">
    <source>
        <dbReference type="Proteomes" id="UP000229041"/>
    </source>
</evidence>
<comment type="caution">
    <text evidence="2">The sequence shown here is derived from an EMBL/GenBank/DDBJ whole genome shotgun (WGS) entry which is preliminary data.</text>
</comment>
<evidence type="ECO:0000313" key="2">
    <source>
        <dbReference type="EMBL" id="PJC69776.1"/>
    </source>
</evidence>
<dbReference type="Pfam" id="PF02594">
    <property type="entry name" value="DUF167"/>
    <property type="match status" value="1"/>
</dbReference>
<feature type="non-terminal residue" evidence="2">
    <location>
        <position position="1"/>
    </location>
</feature>
<dbReference type="Gene3D" id="3.30.1200.10">
    <property type="entry name" value="YggU-like"/>
    <property type="match status" value="1"/>
</dbReference>
<evidence type="ECO:0008006" key="4">
    <source>
        <dbReference type="Google" id="ProtNLM"/>
    </source>
</evidence>
<dbReference type="PANTHER" id="PTHR13420">
    <property type="entry name" value="UPF0235 PROTEIN C15ORF40"/>
    <property type="match status" value="1"/>
</dbReference>
<dbReference type="InterPro" id="IPR003746">
    <property type="entry name" value="DUF167"/>
</dbReference>
<dbReference type="EMBL" id="PFQR01000044">
    <property type="protein sequence ID" value="PJC69776.1"/>
    <property type="molecule type" value="Genomic_DNA"/>
</dbReference>
<organism evidence="2 3">
    <name type="scientific">Candidatus Tagabacteria bacterium CG_4_8_14_3_um_filter_41_8</name>
    <dbReference type="NCBI Taxonomy" id="1975018"/>
    <lineage>
        <taxon>Bacteria</taxon>
        <taxon>Candidatus Tagaibacteriota</taxon>
    </lineage>
</organism>
<evidence type="ECO:0000256" key="1">
    <source>
        <dbReference type="ARBA" id="ARBA00010364"/>
    </source>
</evidence>
<proteinExistence type="inferred from homology"/>
<name>A0A2M8G8R8_9BACT</name>
<dbReference type="NCBIfam" id="TIGR00251">
    <property type="entry name" value="DUF167 family protein"/>
    <property type="match status" value="1"/>
</dbReference>
<dbReference type="PANTHER" id="PTHR13420:SF7">
    <property type="entry name" value="UPF0235 PROTEIN C15ORF40"/>
    <property type="match status" value="1"/>
</dbReference>
<dbReference type="InterPro" id="IPR036591">
    <property type="entry name" value="YggU-like_sf"/>
</dbReference>
<sequence>PNAKKTKVEKIDDSHFAVSVKEPPIQGMANLAIIKVFAEYFGVAPSSVKIVSGFTSRQKIIEIV</sequence>
<reference evidence="3" key="1">
    <citation type="submission" date="2017-09" db="EMBL/GenBank/DDBJ databases">
        <title>Depth-based differentiation of microbial function through sediment-hosted aquifers and enrichment of novel symbionts in the deep terrestrial subsurface.</title>
        <authorList>
            <person name="Probst A.J."/>
            <person name="Ladd B."/>
            <person name="Jarett J.K."/>
            <person name="Geller-Mcgrath D.E."/>
            <person name="Sieber C.M.K."/>
            <person name="Emerson J.B."/>
            <person name="Anantharaman K."/>
            <person name="Thomas B.C."/>
            <person name="Malmstrom R."/>
            <person name="Stieglmeier M."/>
            <person name="Klingl A."/>
            <person name="Woyke T."/>
            <person name="Ryan C.M."/>
            <person name="Banfield J.F."/>
        </authorList>
    </citation>
    <scope>NUCLEOTIDE SEQUENCE [LARGE SCALE GENOMIC DNA]</scope>
</reference>
<dbReference type="AlphaFoldDB" id="A0A2M8G8R8"/>
<accession>A0A2M8G8R8</accession>
<dbReference type="SUPFAM" id="SSF69786">
    <property type="entry name" value="YggU-like"/>
    <property type="match status" value="1"/>
</dbReference>
<dbReference type="Proteomes" id="UP000229041">
    <property type="component" value="Unassembled WGS sequence"/>
</dbReference>